<gene>
    <name evidence="1" type="primary">25</name>
    <name evidence="1" type="ORF">SEA_WAKANDA_25</name>
</gene>
<accession>A0A6G8R233</accession>
<keyword evidence="2" id="KW-1185">Reference proteome</keyword>
<dbReference type="RefSeq" id="YP_010652108.1">
    <property type="nucleotide sequence ID" value="NC_070785.1"/>
</dbReference>
<evidence type="ECO:0000313" key="1">
    <source>
        <dbReference type="EMBL" id="QIN94018.1"/>
    </source>
</evidence>
<protein>
    <submittedName>
        <fullName evidence="1">Uncharacterized protein</fullName>
    </submittedName>
</protein>
<organism evidence="1 2">
    <name type="scientific">Streptomyces phage Wakanda</name>
    <dbReference type="NCBI Taxonomy" id="2713267"/>
    <lineage>
        <taxon>Viruses</taxon>
        <taxon>Duplodnaviria</taxon>
        <taxon>Heunggongvirae</taxon>
        <taxon>Uroviricota</taxon>
        <taxon>Caudoviricetes</taxon>
        <taxon>Stanwilliamsviridae</taxon>
        <taxon>Loccivirinae</taxon>
        <taxon>Wakandavirus</taxon>
        <taxon>Wakandavirus wakanda</taxon>
    </lineage>
</organism>
<reference evidence="1 2" key="1">
    <citation type="submission" date="2020-02" db="EMBL/GenBank/DDBJ databases">
        <authorList>
            <person name="Bullock J.N."/>
            <person name="Barnes M.L."/>
            <person name="Kankolongo K.M."/>
            <person name="Dejene B.A."/>
            <person name="Lindsay P.E."/>
            <person name="Bhuiyan S."/>
            <person name="Nayek S."/>
            <person name="Hughes L.E."/>
            <person name="Garlena R.A."/>
            <person name="Russell D.A."/>
            <person name="Pope W.H."/>
            <person name="Jacobs-Sera D."/>
            <person name="Hatfull G.F."/>
        </authorList>
    </citation>
    <scope>NUCLEOTIDE SEQUENCE [LARGE SCALE GENOMIC DNA]</scope>
</reference>
<name>A0A6G8R233_9CAUD</name>
<dbReference type="GeneID" id="77927862"/>
<evidence type="ECO:0000313" key="2">
    <source>
        <dbReference type="Proteomes" id="UP000501266"/>
    </source>
</evidence>
<dbReference type="KEGG" id="vg:77927862"/>
<dbReference type="Proteomes" id="UP000501266">
    <property type="component" value="Segment"/>
</dbReference>
<sequence length="129" mass="13704">MADIVFPGVTAGGPIGQDYLPANYDLVLYKGDFFSMTITLKDAAQAPIDLTGYTAQCSIRPTVGSTEAYNATLTITPALGTVDVLFPSSVTATLTAGDYVWDFQLTQADGNVRTYFTGDVKVYGEVTTP</sequence>
<proteinExistence type="predicted"/>
<dbReference type="EMBL" id="MT024865">
    <property type="protein sequence ID" value="QIN94018.1"/>
    <property type="molecule type" value="Genomic_DNA"/>
</dbReference>